<dbReference type="EMBL" id="MG983742">
    <property type="protein sequence ID" value="AVO23079.1"/>
    <property type="molecule type" value="Genomic_DNA"/>
</dbReference>
<protein>
    <submittedName>
        <fullName evidence="1">Uncharacterized protein</fullName>
    </submittedName>
</protein>
<evidence type="ECO:0000313" key="2">
    <source>
        <dbReference type="Proteomes" id="UP000241367"/>
    </source>
</evidence>
<keyword evidence="2" id="KW-1185">Reference proteome</keyword>
<reference evidence="2" key="1">
    <citation type="submission" date="2018-02" db="EMBL/GenBank/DDBJ databases">
        <authorList>
            <person name="Cohen D.B."/>
            <person name="Kent A.D."/>
        </authorList>
    </citation>
    <scope>NUCLEOTIDE SEQUENCE [LARGE SCALE GENOMIC DNA]</scope>
</reference>
<organism evidence="1 2">
    <name type="scientific">Bacillus phage Anath</name>
    <dbReference type="NCBI Taxonomy" id="2108114"/>
    <lineage>
        <taxon>Viruses</taxon>
        <taxon>Duplodnaviria</taxon>
        <taxon>Heunggongvirae</taxon>
        <taxon>Uroviricota</taxon>
        <taxon>Caudoviricetes</taxon>
        <taxon>Ehrlichviridae</taxon>
        <taxon>Anathvirus</taxon>
        <taxon>Anathvirus anath</taxon>
    </lineage>
</organism>
<sequence>MTLTEIKETIRFIKAERKKAVTAKGRNYFTSLLNHYETKLKEATK</sequence>
<proteinExistence type="predicted"/>
<name>A0A2P1JUR2_9CAUD</name>
<evidence type="ECO:0000313" key="1">
    <source>
        <dbReference type="EMBL" id="AVO23079.1"/>
    </source>
</evidence>
<accession>A0A2P1JUR2</accession>
<dbReference type="Proteomes" id="UP000241367">
    <property type="component" value="Segment"/>
</dbReference>